<reference evidence="2 3" key="1">
    <citation type="journal article" date="2011" name="Biochem. Biophys. Res. Commun.">
        <title>Increased number of Arginine-based salt bridges contributes to the thermotolerance of thermotolerant acetic acid bacteria, Acetobacter tropicalis SKU1100.</title>
        <authorList>
            <person name="Matsutani M."/>
            <person name="Hirakawa H."/>
            <person name="Nishikura M."/>
            <person name="Soemphol W."/>
            <person name="Ali I.A.I."/>
            <person name="Yakushi T."/>
            <person name="Matsushita K."/>
        </authorList>
    </citation>
    <scope>NUCLEOTIDE SEQUENCE [LARGE SCALE GENOMIC DNA]</scope>
    <source>
        <strain evidence="2 3">NBRC 101654</strain>
    </source>
</reference>
<comment type="caution">
    <text evidence="2">The sequence shown here is derived from an EMBL/GenBank/DDBJ whole genome shotgun (WGS) entry which is preliminary data.</text>
</comment>
<dbReference type="AlphaFoldDB" id="F7VAI7"/>
<name>F7VAI7_9PROT</name>
<evidence type="ECO:0000256" key="1">
    <source>
        <dbReference type="SAM" id="MobiDB-lite"/>
    </source>
</evidence>
<accession>F7VAI7</accession>
<gene>
    <name evidence="2" type="ORF">ATPR_0386</name>
</gene>
<feature type="compositionally biased region" description="Basic and acidic residues" evidence="1">
    <location>
        <begin position="31"/>
        <end position="42"/>
    </location>
</feature>
<protein>
    <submittedName>
        <fullName evidence="2">Uncharacterized protein</fullName>
    </submittedName>
</protein>
<evidence type="ECO:0000313" key="2">
    <source>
        <dbReference type="EMBL" id="GAA07382.1"/>
    </source>
</evidence>
<evidence type="ECO:0000313" key="3">
    <source>
        <dbReference type="Proteomes" id="UP000004319"/>
    </source>
</evidence>
<feature type="region of interest" description="Disordered" evidence="1">
    <location>
        <begin position="23"/>
        <end position="42"/>
    </location>
</feature>
<dbReference type="Proteomes" id="UP000004319">
    <property type="component" value="Unassembled WGS sequence"/>
</dbReference>
<dbReference type="EMBL" id="BABS01000007">
    <property type="protein sequence ID" value="GAA07382.1"/>
    <property type="molecule type" value="Genomic_DNA"/>
</dbReference>
<organism evidence="2 3">
    <name type="scientific">Acetobacter tropicalis NBRC 101654</name>
    <dbReference type="NCBI Taxonomy" id="749388"/>
    <lineage>
        <taxon>Bacteria</taxon>
        <taxon>Pseudomonadati</taxon>
        <taxon>Pseudomonadota</taxon>
        <taxon>Alphaproteobacteria</taxon>
        <taxon>Acetobacterales</taxon>
        <taxon>Acetobacteraceae</taxon>
        <taxon>Acetobacter</taxon>
    </lineage>
</organism>
<sequence length="42" mass="4577">MVNSFIIRRLFQSSDNNCITLAGTSAFSPRPEPHDGGARTVL</sequence>
<proteinExistence type="predicted"/>